<reference evidence="1" key="1">
    <citation type="submission" date="2021-03" db="EMBL/GenBank/DDBJ databases">
        <title>Whole genome shotgun sequence of Actinoplanes consettensis NBRC 14913.</title>
        <authorList>
            <person name="Komaki H."/>
            <person name="Tamura T."/>
        </authorList>
    </citation>
    <scope>NUCLEOTIDE SEQUENCE</scope>
    <source>
        <strain evidence="1">NBRC 14913</strain>
    </source>
</reference>
<dbReference type="Proteomes" id="UP000680865">
    <property type="component" value="Unassembled WGS sequence"/>
</dbReference>
<dbReference type="EMBL" id="BOQP01000043">
    <property type="protein sequence ID" value="GIM80557.1"/>
    <property type="molecule type" value="Genomic_DNA"/>
</dbReference>
<organism evidence="1 2">
    <name type="scientific">Winogradskya consettensis</name>
    <dbReference type="NCBI Taxonomy" id="113560"/>
    <lineage>
        <taxon>Bacteria</taxon>
        <taxon>Bacillati</taxon>
        <taxon>Actinomycetota</taxon>
        <taxon>Actinomycetes</taxon>
        <taxon>Micromonosporales</taxon>
        <taxon>Micromonosporaceae</taxon>
        <taxon>Winogradskya</taxon>
    </lineage>
</organism>
<dbReference type="RefSeq" id="WP_213001590.1">
    <property type="nucleotide sequence ID" value="NZ_BAAATW010000001.1"/>
</dbReference>
<dbReference type="AlphaFoldDB" id="A0A919SY08"/>
<accession>A0A919SY08</accession>
<evidence type="ECO:0000313" key="2">
    <source>
        <dbReference type="Proteomes" id="UP000680865"/>
    </source>
</evidence>
<name>A0A919SY08_9ACTN</name>
<protein>
    <submittedName>
        <fullName evidence="1">Uncharacterized protein</fullName>
    </submittedName>
</protein>
<gene>
    <name evidence="1" type="ORF">Aco04nite_71370</name>
</gene>
<keyword evidence="2" id="KW-1185">Reference proteome</keyword>
<evidence type="ECO:0000313" key="1">
    <source>
        <dbReference type="EMBL" id="GIM80557.1"/>
    </source>
</evidence>
<sequence>MFDLVFRDFQPGRKPFPLSPSGRAWFLLDGTAFPEVGWSDLPLSMLGAAATAYKELRHGAGEARSFCFDGSFDLVYQRAAERDLILIRGMQDGDECLGTTSVPLAVLRTALLGAAEKMLAALSDVEESGGRNSMILRKILVDLAS</sequence>
<proteinExistence type="predicted"/>
<comment type="caution">
    <text evidence="1">The sequence shown here is derived from an EMBL/GenBank/DDBJ whole genome shotgun (WGS) entry which is preliminary data.</text>
</comment>